<dbReference type="EMBL" id="AUZY01000002">
    <property type="protein sequence ID" value="EQD79839.1"/>
    <property type="molecule type" value="Genomic_DNA"/>
</dbReference>
<dbReference type="PANTHER" id="PTHR43625:SF40">
    <property type="entry name" value="ALDO-KETO REDUCTASE YAKC [NADP(+)]"/>
    <property type="match status" value="1"/>
</dbReference>
<dbReference type="PANTHER" id="PTHR43625">
    <property type="entry name" value="AFLATOXIN B1 ALDEHYDE REDUCTASE"/>
    <property type="match status" value="1"/>
</dbReference>
<reference evidence="3" key="2">
    <citation type="journal article" date="2014" name="ISME J.">
        <title>Microbial stratification in low pH oxic and suboxic macroscopic growths along an acid mine drainage.</title>
        <authorList>
            <person name="Mendez-Garcia C."/>
            <person name="Mesa V."/>
            <person name="Sprenger R.R."/>
            <person name="Richter M."/>
            <person name="Diez M.S."/>
            <person name="Solano J."/>
            <person name="Bargiela R."/>
            <person name="Golyshina O.V."/>
            <person name="Manteca A."/>
            <person name="Ramos J.L."/>
            <person name="Gallego J.R."/>
            <person name="Llorente I."/>
            <person name="Martins Dos Santos V.A."/>
            <person name="Jensen O.N."/>
            <person name="Pelaez A.I."/>
            <person name="Sanchez J."/>
            <person name="Ferrer M."/>
        </authorList>
    </citation>
    <scope>NUCLEOTIDE SEQUENCE</scope>
</reference>
<accession>T1DEN0</accession>
<proteinExistence type="predicted"/>
<sequence>NLKRNLELVDELGVVARQMGRTPAQLALAWVLSRGHDVVPIPGTKRRTYLEENVAAVDVSLTAADLARIEKAVPADLVAGERYPPALQAQAGRWETTGFPSAGHAERGHRRGPRA</sequence>
<gene>
    <name evidence="3" type="ORF">B1B_00004</name>
</gene>
<keyword evidence="1" id="KW-0560">Oxidoreductase</keyword>
<protein>
    <submittedName>
        <fullName evidence="3">Oxidoreductase</fullName>
    </submittedName>
</protein>
<evidence type="ECO:0000256" key="1">
    <source>
        <dbReference type="ARBA" id="ARBA00023002"/>
    </source>
</evidence>
<dbReference type="AlphaFoldDB" id="T1DEN0"/>
<dbReference type="Gene3D" id="3.20.20.100">
    <property type="entry name" value="NADP-dependent oxidoreductase domain"/>
    <property type="match status" value="1"/>
</dbReference>
<dbReference type="SUPFAM" id="SSF51430">
    <property type="entry name" value="NAD(P)-linked oxidoreductase"/>
    <property type="match status" value="1"/>
</dbReference>
<dbReference type="InterPro" id="IPR050791">
    <property type="entry name" value="Aldo-Keto_reductase"/>
</dbReference>
<evidence type="ECO:0000313" key="3">
    <source>
        <dbReference type="EMBL" id="EQD79839.1"/>
    </source>
</evidence>
<dbReference type="InterPro" id="IPR023210">
    <property type="entry name" value="NADP_OxRdtase_dom"/>
</dbReference>
<name>T1DEN0_9ZZZZ</name>
<feature type="domain" description="NADP-dependent oxidoreductase" evidence="2">
    <location>
        <begin position="3"/>
        <end position="72"/>
    </location>
</feature>
<comment type="caution">
    <text evidence="3">The sequence shown here is derived from an EMBL/GenBank/DDBJ whole genome shotgun (WGS) entry which is preliminary data.</text>
</comment>
<organism evidence="3">
    <name type="scientific">mine drainage metagenome</name>
    <dbReference type="NCBI Taxonomy" id="410659"/>
    <lineage>
        <taxon>unclassified sequences</taxon>
        <taxon>metagenomes</taxon>
        <taxon>ecological metagenomes</taxon>
    </lineage>
</organism>
<dbReference type="GO" id="GO:0005737">
    <property type="term" value="C:cytoplasm"/>
    <property type="evidence" value="ECO:0007669"/>
    <property type="project" value="TreeGrafter"/>
</dbReference>
<dbReference type="Pfam" id="PF00248">
    <property type="entry name" value="Aldo_ket_red"/>
    <property type="match status" value="1"/>
</dbReference>
<evidence type="ECO:0000259" key="2">
    <source>
        <dbReference type="Pfam" id="PF00248"/>
    </source>
</evidence>
<reference evidence="3" key="1">
    <citation type="submission" date="2013-08" db="EMBL/GenBank/DDBJ databases">
        <authorList>
            <person name="Mendez C."/>
            <person name="Richter M."/>
            <person name="Ferrer M."/>
            <person name="Sanchez J."/>
        </authorList>
    </citation>
    <scope>NUCLEOTIDE SEQUENCE</scope>
</reference>
<dbReference type="InterPro" id="IPR036812">
    <property type="entry name" value="NAD(P)_OxRdtase_dom_sf"/>
</dbReference>
<dbReference type="GO" id="GO:0016491">
    <property type="term" value="F:oxidoreductase activity"/>
    <property type="evidence" value="ECO:0007669"/>
    <property type="project" value="UniProtKB-KW"/>
</dbReference>
<feature type="non-terminal residue" evidence="3">
    <location>
        <position position="1"/>
    </location>
</feature>